<sequence>MDVSEIPYLIITYTLIGFGFACGFELFRRIRDRKNKGRNSYSHQQKWQ</sequence>
<proteinExistence type="predicted"/>
<name>A0A383D2H5_9ZZZZ</name>
<organism evidence="2">
    <name type="scientific">marine metagenome</name>
    <dbReference type="NCBI Taxonomy" id="408172"/>
    <lineage>
        <taxon>unclassified sequences</taxon>
        <taxon>metagenomes</taxon>
        <taxon>ecological metagenomes</taxon>
    </lineage>
</organism>
<protein>
    <submittedName>
        <fullName evidence="2">Uncharacterized protein</fullName>
    </submittedName>
</protein>
<accession>A0A383D2H5</accession>
<evidence type="ECO:0000256" key="1">
    <source>
        <dbReference type="SAM" id="Phobius"/>
    </source>
</evidence>
<feature type="transmembrane region" description="Helical" evidence="1">
    <location>
        <begin position="6"/>
        <end position="27"/>
    </location>
</feature>
<gene>
    <name evidence="2" type="ORF">METZ01_LOCUS491307</name>
</gene>
<reference evidence="2" key="1">
    <citation type="submission" date="2018-05" db="EMBL/GenBank/DDBJ databases">
        <authorList>
            <person name="Lanie J.A."/>
            <person name="Ng W.-L."/>
            <person name="Kazmierczak K.M."/>
            <person name="Andrzejewski T.M."/>
            <person name="Davidsen T.M."/>
            <person name="Wayne K.J."/>
            <person name="Tettelin H."/>
            <person name="Glass J.I."/>
            <person name="Rusch D."/>
            <person name="Podicherti R."/>
            <person name="Tsui H.-C.T."/>
            <person name="Winkler M.E."/>
        </authorList>
    </citation>
    <scope>NUCLEOTIDE SEQUENCE</scope>
</reference>
<dbReference type="EMBL" id="UINC01213598">
    <property type="protein sequence ID" value="SVE38453.1"/>
    <property type="molecule type" value="Genomic_DNA"/>
</dbReference>
<evidence type="ECO:0000313" key="2">
    <source>
        <dbReference type="EMBL" id="SVE38453.1"/>
    </source>
</evidence>
<keyword evidence="1" id="KW-0472">Membrane</keyword>
<dbReference type="AlphaFoldDB" id="A0A383D2H5"/>
<keyword evidence="1" id="KW-1133">Transmembrane helix</keyword>
<keyword evidence="1" id="KW-0812">Transmembrane</keyword>